<dbReference type="HOGENOM" id="CLU_092984_0_0_1"/>
<accession>L1IHH2</accession>
<dbReference type="InterPro" id="IPR044607">
    <property type="entry name" value="RKD-like"/>
</dbReference>
<evidence type="ECO:0000313" key="10">
    <source>
        <dbReference type="EnsemblProtists" id="EKX35693"/>
    </source>
</evidence>
<dbReference type="GO" id="GO:0003700">
    <property type="term" value="F:DNA-binding transcription factor activity"/>
    <property type="evidence" value="ECO:0007669"/>
    <property type="project" value="InterPro"/>
</dbReference>
<feature type="domain" description="RWP-RK" evidence="8">
    <location>
        <begin position="9"/>
        <end position="97"/>
    </location>
</feature>
<evidence type="ECO:0000313" key="11">
    <source>
        <dbReference type="Proteomes" id="UP000011087"/>
    </source>
</evidence>
<feature type="compositionally biased region" description="Polar residues" evidence="7">
    <location>
        <begin position="129"/>
        <end position="154"/>
    </location>
</feature>
<keyword evidence="5" id="KW-0804">Transcription</keyword>
<gene>
    <name evidence="9" type="ORF">GUITHDRAFT_118183</name>
</gene>
<keyword evidence="4" id="KW-0238">DNA-binding</keyword>
<dbReference type="GO" id="GO:0003677">
    <property type="term" value="F:DNA binding"/>
    <property type="evidence" value="ECO:0007669"/>
    <property type="project" value="UniProtKB-KW"/>
</dbReference>
<feature type="region of interest" description="Disordered" evidence="7">
    <location>
        <begin position="84"/>
        <end position="156"/>
    </location>
</feature>
<dbReference type="PANTHER" id="PTHR46373:SF2">
    <property type="entry name" value="RWP-RK DOMAIN-CONTAINING PROTEIN"/>
    <property type="match status" value="1"/>
</dbReference>
<dbReference type="Pfam" id="PF02042">
    <property type="entry name" value="RWP-RK"/>
    <property type="match status" value="1"/>
</dbReference>
<evidence type="ECO:0000313" key="9">
    <source>
        <dbReference type="EMBL" id="EKX35693.1"/>
    </source>
</evidence>
<reference evidence="10" key="3">
    <citation type="submission" date="2015-06" db="UniProtKB">
        <authorList>
            <consortium name="EnsemblProtists"/>
        </authorList>
    </citation>
    <scope>IDENTIFICATION</scope>
</reference>
<organism evidence="9">
    <name type="scientific">Guillardia theta (strain CCMP2712)</name>
    <name type="common">Cryptophyte</name>
    <dbReference type="NCBI Taxonomy" id="905079"/>
    <lineage>
        <taxon>Eukaryota</taxon>
        <taxon>Cryptophyceae</taxon>
        <taxon>Pyrenomonadales</taxon>
        <taxon>Geminigeraceae</taxon>
        <taxon>Guillardia</taxon>
    </lineage>
</organism>
<comment type="function">
    <text evidence="1">Putative transcription factor.</text>
</comment>
<dbReference type="RefSeq" id="XP_005822673.1">
    <property type="nucleotide sequence ID" value="XM_005822616.1"/>
</dbReference>
<evidence type="ECO:0000256" key="2">
    <source>
        <dbReference type="ARBA" id="ARBA00023015"/>
    </source>
</evidence>
<evidence type="ECO:0000256" key="4">
    <source>
        <dbReference type="ARBA" id="ARBA00023125"/>
    </source>
</evidence>
<evidence type="ECO:0000256" key="6">
    <source>
        <dbReference type="ARBA" id="ARBA00023242"/>
    </source>
</evidence>
<dbReference type="PaxDb" id="55529-EKX35693"/>
<dbReference type="EnsemblProtists" id="EKX35693">
    <property type="protein sequence ID" value="EKX35693"/>
    <property type="gene ID" value="GUITHDRAFT_118183"/>
</dbReference>
<dbReference type="KEGG" id="gtt:GUITHDRAFT_118183"/>
<dbReference type="AlphaFoldDB" id="L1IHH2"/>
<dbReference type="InterPro" id="IPR003035">
    <property type="entry name" value="RWP-RK_dom"/>
</dbReference>
<proteinExistence type="predicted"/>
<dbReference type="PANTHER" id="PTHR46373">
    <property type="entry name" value="PROTEIN RKD4"/>
    <property type="match status" value="1"/>
</dbReference>
<evidence type="ECO:0000256" key="1">
    <source>
        <dbReference type="ARBA" id="ARBA00004049"/>
    </source>
</evidence>
<name>L1IHH2_GUITC</name>
<keyword evidence="11" id="KW-1185">Reference proteome</keyword>
<dbReference type="Proteomes" id="UP000011087">
    <property type="component" value="Unassembled WGS sequence"/>
</dbReference>
<reference evidence="11" key="2">
    <citation type="submission" date="2012-11" db="EMBL/GenBank/DDBJ databases">
        <authorList>
            <person name="Kuo A."/>
            <person name="Curtis B.A."/>
            <person name="Tanifuji G."/>
            <person name="Burki F."/>
            <person name="Gruber A."/>
            <person name="Irimia M."/>
            <person name="Maruyama S."/>
            <person name="Arias M.C."/>
            <person name="Ball S.G."/>
            <person name="Gile G.H."/>
            <person name="Hirakawa Y."/>
            <person name="Hopkins J.F."/>
            <person name="Rensing S.A."/>
            <person name="Schmutz J."/>
            <person name="Symeonidi A."/>
            <person name="Elias M."/>
            <person name="Eveleigh R.J."/>
            <person name="Herman E.K."/>
            <person name="Klute M.J."/>
            <person name="Nakayama T."/>
            <person name="Obornik M."/>
            <person name="Reyes-Prieto A."/>
            <person name="Armbrust E.V."/>
            <person name="Aves S.J."/>
            <person name="Beiko R.G."/>
            <person name="Coutinho P."/>
            <person name="Dacks J.B."/>
            <person name="Durnford D.G."/>
            <person name="Fast N.M."/>
            <person name="Green B.R."/>
            <person name="Grisdale C."/>
            <person name="Hempe F."/>
            <person name="Henrissat B."/>
            <person name="Hoppner M.P."/>
            <person name="Ishida K.-I."/>
            <person name="Kim E."/>
            <person name="Koreny L."/>
            <person name="Kroth P.G."/>
            <person name="Liu Y."/>
            <person name="Malik S.-B."/>
            <person name="Maier U.G."/>
            <person name="McRose D."/>
            <person name="Mock T."/>
            <person name="Neilson J.A."/>
            <person name="Onodera N.T."/>
            <person name="Poole A.M."/>
            <person name="Pritham E.J."/>
            <person name="Richards T.A."/>
            <person name="Rocap G."/>
            <person name="Roy S.W."/>
            <person name="Sarai C."/>
            <person name="Schaack S."/>
            <person name="Shirato S."/>
            <person name="Slamovits C.H."/>
            <person name="Spencer D.F."/>
            <person name="Suzuki S."/>
            <person name="Worden A.Z."/>
            <person name="Zauner S."/>
            <person name="Barry K."/>
            <person name="Bell C."/>
            <person name="Bharti A.K."/>
            <person name="Crow J.A."/>
            <person name="Grimwood J."/>
            <person name="Kramer R."/>
            <person name="Lindquist E."/>
            <person name="Lucas S."/>
            <person name="Salamov A."/>
            <person name="McFadden G.I."/>
            <person name="Lane C.E."/>
            <person name="Keeling P.J."/>
            <person name="Gray M.W."/>
            <person name="Grigoriev I.V."/>
            <person name="Archibald J.M."/>
        </authorList>
    </citation>
    <scope>NUCLEOTIDE SEQUENCE</scope>
    <source>
        <strain evidence="11">CCMP2712</strain>
    </source>
</reference>
<evidence type="ECO:0000256" key="3">
    <source>
        <dbReference type="ARBA" id="ARBA00023054"/>
    </source>
</evidence>
<sequence length="172" mass="18835">MSEQPKARDSVTVTPKRAGEGASAYDVQLDLTIIEPLFHMRQKDAAKFLGISLTTLKRSCRLLGVQRWPYAELRDGRAGNQALLLGLGDEDEDEDEDEIGGVGGQRRSGDEQRGVSSSSRTTPRIDGEGTSSPQSRGETPGSHTESAPEPSSQAIDAHWLEWYLSCEDEEEM</sequence>
<dbReference type="GeneID" id="17292391"/>
<dbReference type="EMBL" id="JH993086">
    <property type="protein sequence ID" value="EKX35693.1"/>
    <property type="molecule type" value="Genomic_DNA"/>
</dbReference>
<keyword evidence="2" id="KW-0805">Transcription regulation</keyword>
<reference evidence="9 11" key="1">
    <citation type="journal article" date="2012" name="Nature">
        <title>Algal genomes reveal evolutionary mosaicism and the fate of nucleomorphs.</title>
        <authorList>
            <consortium name="DOE Joint Genome Institute"/>
            <person name="Curtis B.A."/>
            <person name="Tanifuji G."/>
            <person name="Burki F."/>
            <person name="Gruber A."/>
            <person name="Irimia M."/>
            <person name="Maruyama S."/>
            <person name="Arias M.C."/>
            <person name="Ball S.G."/>
            <person name="Gile G.H."/>
            <person name="Hirakawa Y."/>
            <person name="Hopkins J.F."/>
            <person name="Kuo A."/>
            <person name="Rensing S.A."/>
            <person name="Schmutz J."/>
            <person name="Symeonidi A."/>
            <person name="Elias M."/>
            <person name="Eveleigh R.J."/>
            <person name="Herman E.K."/>
            <person name="Klute M.J."/>
            <person name="Nakayama T."/>
            <person name="Obornik M."/>
            <person name="Reyes-Prieto A."/>
            <person name="Armbrust E.V."/>
            <person name="Aves S.J."/>
            <person name="Beiko R.G."/>
            <person name="Coutinho P."/>
            <person name="Dacks J.B."/>
            <person name="Durnford D.G."/>
            <person name="Fast N.M."/>
            <person name="Green B.R."/>
            <person name="Grisdale C.J."/>
            <person name="Hempel F."/>
            <person name="Henrissat B."/>
            <person name="Hoppner M.P."/>
            <person name="Ishida K."/>
            <person name="Kim E."/>
            <person name="Koreny L."/>
            <person name="Kroth P.G."/>
            <person name="Liu Y."/>
            <person name="Malik S.B."/>
            <person name="Maier U.G."/>
            <person name="McRose D."/>
            <person name="Mock T."/>
            <person name="Neilson J.A."/>
            <person name="Onodera N.T."/>
            <person name="Poole A.M."/>
            <person name="Pritham E.J."/>
            <person name="Richards T.A."/>
            <person name="Rocap G."/>
            <person name="Roy S.W."/>
            <person name="Sarai C."/>
            <person name="Schaack S."/>
            <person name="Shirato S."/>
            <person name="Slamovits C.H."/>
            <person name="Spencer D.F."/>
            <person name="Suzuki S."/>
            <person name="Worden A.Z."/>
            <person name="Zauner S."/>
            <person name="Barry K."/>
            <person name="Bell C."/>
            <person name="Bharti A.K."/>
            <person name="Crow J.A."/>
            <person name="Grimwood J."/>
            <person name="Kramer R."/>
            <person name="Lindquist E."/>
            <person name="Lucas S."/>
            <person name="Salamov A."/>
            <person name="McFadden G.I."/>
            <person name="Lane C.E."/>
            <person name="Keeling P.J."/>
            <person name="Gray M.W."/>
            <person name="Grigoriev I.V."/>
            <person name="Archibald J.M."/>
        </authorList>
    </citation>
    <scope>NUCLEOTIDE SEQUENCE</scope>
    <source>
        <strain evidence="9 11">CCMP2712</strain>
    </source>
</reference>
<evidence type="ECO:0000259" key="8">
    <source>
        <dbReference type="PROSITE" id="PS51519"/>
    </source>
</evidence>
<evidence type="ECO:0000256" key="7">
    <source>
        <dbReference type="SAM" id="MobiDB-lite"/>
    </source>
</evidence>
<evidence type="ECO:0000256" key="5">
    <source>
        <dbReference type="ARBA" id="ARBA00023163"/>
    </source>
</evidence>
<protein>
    <recommendedName>
        <fullName evidence="8">RWP-RK domain-containing protein</fullName>
    </recommendedName>
</protein>
<dbReference type="PROSITE" id="PS51519">
    <property type="entry name" value="RWP_RK"/>
    <property type="match status" value="1"/>
</dbReference>
<feature type="compositionally biased region" description="Acidic residues" evidence="7">
    <location>
        <begin position="88"/>
        <end position="99"/>
    </location>
</feature>
<keyword evidence="6" id="KW-0539">Nucleus</keyword>
<keyword evidence="3" id="KW-0175">Coiled coil</keyword>
<dbReference type="OrthoDB" id="1747617at2759"/>